<dbReference type="Gene3D" id="3.30.70.80">
    <property type="entry name" value="Peptidase S8 propeptide/proteinase inhibitor I9"/>
    <property type="match status" value="1"/>
</dbReference>
<dbReference type="SUPFAM" id="SSF54897">
    <property type="entry name" value="Protease propeptides/inhibitors"/>
    <property type="match status" value="1"/>
</dbReference>
<reference evidence="3" key="1">
    <citation type="submission" date="2023-10" db="EMBL/GenBank/DDBJ databases">
        <authorList>
            <person name="Hackl T."/>
        </authorList>
    </citation>
    <scope>NUCLEOTIDE SEQUENCE</scope>
</reference>
<dbReference type="GO" id="GO:0042144">
    <property type="term" value="P:vacuole fusion, non-autophagic"/>
    <property type="evidence" value="ECO:0007669"/>
    <property type="project" value="TreeGrafter"/>
</dbReference>
<proteinExistence type="inferred from homology"/>
<evidence type="ECO:0000256" key="1">
    <source>
        <dbReference type="ARBA" id="ARBA00038069"/>
    </source>
</evidence>
<keyword evidence="4" id="KW-1185">Reference proteome</keyword>
<dbReference type="GO" id="GO:0004866">
    <property type="term" value="F:endopeptidase inhibitor activity"/>
    <property type="evidence" value="ECO:0007669"/>
    <property type="project" value="TreeGrafter"/>
</dbReference>
<protein>
    <submittedName>
        <fullName evidence="3">Uu.00g064580.m01.CDS01</fullName>
    </submittedName>
</protein>
<feature type="signal peptide" evidence="2">
    <location>
        <begin position="1"/>
        <end position="19"/>
    </location>
</feature>
<feature type="chain" id="PRO_5042509704" evidence="2">
    <location>
        <begin position="20"/>
        <end position="100"/>
    </location>
</feature>
<dbReference type="PANTHER" id="PTHR28288">
    <property type="entry name" value="PROTEASE B INHIBITOR 2"/>
    <property type="match status" value="1"/>
</dbReference>
<accession>A0AAI8YN31</accession>
<sequence length="100" mass="10932">MRFLPTVIAVLAAAQGAFALDVQKAVIVTFPKGTQQDIVKQAMDDIREAGGKITHEYKLIKGFAARAPQTIIDSVKTWSAQYKGAIEMDQMAEIQTNNAH</sequence>
<comment type="similarity">
    <text evidence="1">Belongs to the protease inhibitor I9 family.</text>
</comment>
<dbReference type="InterPro" id="IPR052471">
    <property type="entry name" value="PBI_I9"/>
</dbReference>
<keyword evidence="2" id="KW-0732">Signal</keyword>
<dbReference type="FunFam" id="3.30.70.80:FF:000005">
    <property type="entry name" value="Proteinase inhibitor I2B"/>
    <property type="match status" value="1"/>
</dbReference>
<evidence type="ECO:0000313" key="3">
    <source>
        <dbReference type="EMBL" id="CAJ2510833.1"/>
    </source>
</evidence>
<dbReference type="Proteomes" id="UP001295740">
    <property type="component" value="Unassembled WGS sequence"/>
</dbReference>
<dbReference type="InterPro" id="IPR037045">
    <property type="entry name" value="S8pro/Inhibitor_I9_sf"/>
</dbReference>
<dbReference type="PANTHER" id="PTHR28288:SF1">
    <property type="entry name" value="INHIBITOR I9 DOMAIN-CONTAINING PROTEIN"/>
    <property type="match status" value="1"/>
</dbReference>
<evidence type="ECO:0000313" key="4">
    <source>
        <dbReference type="Proteomes" id="UP001295740"/>
    </source>
</evidence>
<gene>
    <name evidence="3" type="ORF">KHLLAP_LOCUS11301</name>
</gene>
<organism evidence="3 4">
    <name type="scientific">Anthostomella pinea</name>
    <dbReference type="NCBI Taxonomy" id="933095"/>
    <lineage>
        <taxon>Eukaryota</taxon>
        <taxon>Fungi</taxon>
        <taxon>Dikarya</taxon>
        <taxon>Ascomycota</taxon>
        <taxon>Pezizomycotina</taxon>
        <taxon>Sordariomycetes</taxon>
        <taxon>Xylariomycetidae</taxon>
        <taxon>Xylariales</taxon>
        <taxon>Xylariaceae</taxon>
        <taxon>Anthostomella</taxon>
    </lineage>
</organism>
<dbReference type="AlphaFoldDB" id="A0AAI8YN31"/>
<name>A0AAI8YN31_9PEZI</name>
<dbReference type="EMBL" id="CAUWAG010000018">
    <property type="protein sequence ID" value="CAJ2510833.1"/>
    <property type="molecule type" value="Genomic_DNA"/>
</dbReference>
<comment type="caution">
    <text evidence="3">The sequence shown here is derived from an EMBL/GenBank/DDBJ whole genome shotgun (WGS) entry which is preliminary data.</text>
</comment>
<evidence type="ECO:0000256" key="2">
    <source>
        <dbReference type="SAM" id="SignalP"/>
    </source>
</evidence>